<dbReference type="InterPro" id="IPR005792">
    <property type="entry name" value="Prot_disulphide_isomerase"/>
</dbReference>
<comment type="function">
    <text evidence="2">Participates in the folding of proteins containing disulfide bonds, may be involved in glycosylation, prolyl hydroxylation and triglyceride transfer.</text>
</comment>
<dbReference type="CDD" id="cd02981">
    <property type="entry name" value="PDI_b_family"/>
    <property type="match status" value="1"/>
</dbReference>
<dbReference type="GO" id="GO:0003756">
    <property type="term" value="F:protein disulfide isomerase activity"/>
    <property type="evidence" value="ECO:0007669"/>
    <property type="project" value="UniProtKB-EC"/>
</dbReference>
<comment type="similarity">
    <text evidence="4 14">Belongs to the protein disulfide isomerase family.</text>
</comment>
<feature type="chain" id="PRO_5043088359" description="Protein disulfide-isomerase" evidence="15">
    <location>
        <begin position="18"/>
        <end position="501"/>
    </location>
</feature>
<organism evidence="18 19">
    <name type="scientific">Cerrena zonata</name>
    <dbReference type="NCBI Taxonomy" id="2478898"/>
    <lineage>
        <taxon>Eukaryota</taxon>
        <taxon>Fungi</taxon>
        <taxon>Dikarya</taxon>
        <taxon>Basidiomycota</taxon>
        <taxon>Agaricomycotina</taxon>
        <taxon>Agaricomycetes</taxon>
        <taxon>Polyporales</taxon>
        <taxon>Cerrenaceae</taxon>
        <taxon>Cerrena</taxon>
    </lineage>
</organism>
<accession>A0AAW0GUY7</accession>
<dbReference type="GO" id="GO:0006457">
    <property type="term" value="P:protein folding"/>
    <property type="evidence" value="ECO:0007669"/>
    <property type="project" value="TreeGrafter"/>
</dbReference>
<evidence type="ECO:0000256" key="14">
    <source>
        <dbReference type="RuleBase" id="RU004208"/>
    </source>
</evidence>
<name>A0AAW0GUY7_9APHY</name>
<evidence type="ECO:0000256" key="12">
    <source>
        <dbReference type="ARBA" id="ARBA00039846"/>
    </source>
</evidence>
<comment type="catalytic activity">
    <reaction evidence="1 15">
        <text>Catalyzes the rearrangement of -S-S- bonds in proteins.</text>
        <dbReference type="EC" id="5.3.4.1"/>
    </reaction>
</comment>
<evidence type="ECO:0000256" key="10">
    <source>
        <dbReference type="ARBA" id="ARBA00023235"/>
    </source>
</evidence>
<proteinExistence type="inferred from homology"/>
<sequence length="501" mass="56262">MRLSSLSFLSFLSAVLASDVIDLNPGNFDAVVNPEPLVLVEFFAPWCGHCKALAPHYEEAATALKEKNIKLAKVNCVDEADLCQSNGIQGYPTLRVYRNGEYVDYAGPRKADGIVSYMVKQSLPAVTDVTKENIEDFKKADKIVALAFLPSNTAEPAPVFSATANKHREDYLFGLSTDAELAEAAGVTPPAIVLYRTFDEPSTVFPYPIDSTTEKEIEDWIKDLSIPIIDQVSAENYQVYATSGKPLAYLFVDPSDAKLQDHVEAIRPIAAKYQGKINFVWIDAIQFGDHAKALNLNEIKWPAFVLQDLENQLKYPYDQSLEVKADAVEEMVQAFLDKKLQPTLKSQPIPETQDESVFNLVGKQFDEVIFDDEKDVFVEFYATWCGHCKRLKPIWDSLGDRYAGAKDRITIVKMEATENDLPPSVDFKISGFPTIKFKRAGTREFIDYEGDRSLESLIAFVEENAKNSLEPREQTTEETVPPLEQQETAQEEVHVDHHDEL</sequence>
<comment type="subcellular location">
    <subcellularLocation>
        <location evidence="3">Endoplasmic reticulum lumen</location>
    </subcellularLocation>
</comment>
<evidence type="ECO:0000259" key="17">
    <source>
        <dbReference type="PROSITE" id="PS51352"/>
    </source>
</evidence>
<dbReference type="Gene3D" id="3.40.30.10">
    <property type="entry name" value="Glutaredoxin"/>
    <property type="match status" value="4"/>
</dbReference>
<keyword evidence="8" id="KW-0256">Endoplasmic reticulum</keyword>
<evidence type="ECO:0000256" key="9">
    <source>
        <dbReference type="ARBA" id="ARBA00023157"/>
    </source>
</evidence>
<dbReference type="PANTHER" id="PTHR18929">
    <property type="entry name" value="PROTEIN DISULFIDE ISOMERASE"/>
    <property type="match status" value="1"/>
</dbReference>
<feature type="region of interest" description="Disordered" evidence="16">
    <location>
        <begin position="465"/>
        <end position="501"/>
    </location>
</feature>
<dbReference type="NCBIfam" id="TIGR01130">
    <property type="entry name" value="ER_PDI_fam"/>
    <property type="match status" value="1"/>
</dbReference>
<feature type="compositionally biased region" description="Basic and acidic residues" evidence="16">
    <location>
        <begin position="465"/>
        <end position="475"/>
    </location>
</feature>
<evidence type="ECO:0000256" key="15">
    <source>
        <dbReference type="RuleBase" id="RU361130"/>
    </source>
</evidence>
<feature type="domain" description="Thioredoxin" evidence="17">
    <location>
        <begin position="343"/>
        <end position="466"/>
    </location>
</feature>
<dbReference type="PROSITE" id="PS00194">
    <property type="entry name" value="THIOREDOXIN_1"/>
    <property type="match status" value="2"/>
</dbReference>
<evidence type="ECO:0000256" key="6">
    <source>
        <dbReference type="ARBA" id="ARBA00022729"/>
    </source>
</evidence>
<keyword evidence="9 13" id="KW-1015">Disulfide bond</keyword>
<dbReference type="InterPro" id="IPR005788">
    <property type="entry name" value="PDI_thioredoxin-like_dom"/>
</dbReference>
<keyword evidence="10 15" id="KW-0413">Isomerase</keyword>
<evidence type="ECO:0000256" key="4">
    <source>
        <dbReference type="ARBA" id="ARBA00006347"/>
    </source>
</evidence>
<dbReference type="EMBL" id="JASBNA010000001">
    <property type="protein sequence ID" value="KAK7695849.1"/>
    <property type="molecule type" value="Genomic_DNA"/>
</dbReference>
<dbReference type="CDD" id="cd02995">
    <property type="entry name" value="PDI_a_PDI_a'_C"/>
    <property type="match status" value="1"/>
</dbReference>
<evidence type="ECO:0000256" key="13">
    <source>
        <dbReference type="PIRSR" id="PIRSR605792-51"/>
    </source>
</evidence>
<dbReference type="GO" id="GO:0005788">
    <property type="term" value="C:endoplasmic reticulum lumen"/>
    <property type="evidence" value="ECO:0007669"/>
    <property type="project" value="UniProtKB-SubCell"/>
</dbReference>
<gene>
    <name evidence="18" type="ORF">QCA50_000487</name>
</gene>
<dbReference type="FunFam" id="3.40.30.10:FF:000185">
    <property type="entry name" value="Protein disulfide-isomerase"/>
    <property type="match status" value="1"/>
</dbReference>
<dbReference type="Proteomes" id="UP001385951">
    <property type="component" value="Unassembled WGS sequence"/>
</dbReference>
<dbReference type="InterPro" id="IPR036249">
    <property type="entry name" value="Thioredoxin-like_sf"/>
</dbReference>
<dbReference type="CDD" id="cd02982">
    <property type="entry name" value="PDI_b'_family"/>
    <property type="match status" value="1"/>
</dbReference>
<dbReference type="FunFam" id="3.40.30.10:FF:000017">
    <property type="entry name" value="Protein disulfide-isomerase A4"/>
    <property type="match status" value="1"/>
</dbReference>
<keyword evidence="19" id="KW-1185">Reference proteome</keyword>
<evidence type="ECO:0000256" key="8">
    <source>
        <dbReference type="ARBA" id="ARBA00022824"/>
    </source>
</evidence>
<dbReference type="Pfam" id="PF13848">
    <property type="entry name" value="Thioredoxin_6"/>
    <property type="match status" value="1"/>
</dbReference>
<dbReference type="SUPFAM" id="SSF52833">
    <property type="entry name" value="Thioredoxin-like"/>
    <property type="match status" value="4"/>
</dbReference>
<dbReference type="PRINTS" id="PR00421">
    <property type="entry name" value="THIOREDOXIN"/>
</dbReference>
<dbReference type="InterPro" id="IPR013766">
    <property type="entry name" value="Thioredoxin_domain"/>
</dbReference>
<feature type="domain" description="Thioredoxin" evidence="17">
    <location>
        <begin position="6"/>
        <end position="124"/>
    </location>
</feature>
<evidence type="ECO:0000313" key="18">
    <source>
        <dbReference type="EMBL" id="KAK7695849.1"/>
    </source>
</evidence>
<dbReference type="InterPro" id="IPR017937">
    <property type="entry name" value="Thioredoxin_CS"/>
</dbReference>
<evidence type="ECO:0000313" key="19">
    <source>
        <dbReference type="Proteomes" id="UP001385951"/>
    </source>
</evidence>
<feature type="compositionally biased region" description="Basic and acidic residues" evidence="16">
    <location>
        <begin position="491"/>
        <end position="501"/>
    </location>
</feature>
<dbReference type="EC" id="5.3.4.1" evidence="5 15"/>
<evidence type="ECO:0000256" key="1">
    <source>
        <dbReference type="ARBA" id="ARBA00001182"/>
    </source>
</evidence>
<evidence type="ECO:0000256" key="11">
    <source>
        <dbReference type="ARBA" id="ARBA00023284"/>
    </source>
</evidence>
<feature type="disulfide bond" description="Redox-active" evidence="13">
    <location>
        <begin position="385"/>
        <end position="388"/>
    </location>
</feature>
<evidence type="ECO:0000256" key="3">
    <source>
        <dbReference type="ARBA" id="ARBA00004319"/>
    </source>
</evidence>
<feature type="disulfide bond" description="Redox-active" evidence="13">
    <location>
        <begin position="47"/>
        <end position="50"/>
    </location>
</feature>
<dbReference type="AlphaFoldDB" id="A0AAW0GUY7"/>
<protein>
    <recommendedName>
        <fullName evidence="12 15">Protein disulfide-isomerase</fullName>
        <ecNumber evidence="5 15">5.3.4.1</ecNumber>
    </recommendedName>
</protein>
<reference evidence="18 19" key="1">
    <citation type="submission" date="2022-09" db="EMBL/GenBank/DDBJ databases">
        <authorList>
            <person name="Palmer J.M."/>
        </authorList>
    </citation>
    <scope>NUCLEOTIDE SEQUENCE [LARGE SCALE GENOMIC DNA]</scope>
    <source>
        <strain evidence="18 19">DSM 7382</strain>
    </source>
</reference>
<dbReference type="NCBIfam" id="TIGR01126">
    <property type="entry name" value="pdi_dom"/>
    <property type="match status" value="2"/>
</dbReference>
<evidence type="ECO:0000256" key="2">
    <source>
        <dbReference type="ARBA" id="ARBA00002692"/>
    </source>
</evidence>
<keyword evidence="6 15" id="KW-0732">Signal</keyword>
<keyword evidence="7" id="KW-0677">Repeat</keyword>
<keyword evidence="11 13" id="KW-0676">Redox-active center</keyword>
<dbReference type="PANTHER" id="PTHR18929:SF132">
    <property type="entry name" value="PROTEIN DISULFIDE-ISOMERASE A3"/>
    <property type="match status" value="1"/>
</dbReference>
<evidence type="ECO:0000256" key="16">
    <source>
        <dbReference type="SAM" id="MobiDB-lite"/>
    </source>
</evidence>
<dbReference type="GO" id="GO:0034976">
    <property type="term" value="P:response to endoplasmic reticulum stress"/>
    <property type="evidence" value="ECO:0007669"/>
    <property type="project" value="TreeGrafter"/>
</dbReference>
<dbReference type="PROSITE" id="PS51352">
    <property type="entry name" value="THIOREDOXIN_2"/>
    <property type="match status" value="2"/>
</dbReference>
<dbReference type="CDD" id="cd02961">
    <property type="entry name" value="PDI_a_family"/>
    <property type="match status" value="1"/>
</dbReference>
<evidence type="ECO:0000256" key="7">
    <source>
        <dbReference type="ARBA" id="ARBA00022737"/>
    </source>
</evidence>
<comment type="caution">
    <text evidence="18">The sequence shown here is derived from an EMBL/GenBank/DDBJ whole genome shotgun (WGS) entry which is preliminary data.</text>
</comment>
<feature type="signal peptide" evidence="15">
    <location>
        <begin position="1"/>
        <end position="17"/>
    </location>
</feature>
<evidence type="ECO:0000256" key="5">
    <source>
        <dbReference type="ARBA" id="ARBA00012723"/>
    </source>
</evidence>
<dbReference type="Pfam" id="PF00085">
    <property type="entry name" value="Thioredoxin"/>
    <property type="match status" value="2"/>
</dbReference>